<keyword evidence="1" id="KW-0472">Membrane</keyword>
<gene>
    <name evidence="2" type="ORF">NMS_0835</name>
</gene>
<feature type="transmembrane region" description="Helical" evidence="1">
    <location>
        <begin position="83"/>
        <end position="102"/>
    </location>
</feature>
<feature type="transmembrane region" description="Helical" evidence="1">
    <location>
        <begin position="114"/>
        <end position="134"/>
    </location>
</feature>
<feature type="transmembrane region" description="Helical" evidence="1">
    <location>
        <begin position="45"/>
        <end position="71"/>
    </location>
</feature>
<dbReference type="Proteomes" id="UP000031760">
    <property type="component" value="Chromosome"/>
</dbReference>
<keyword evidence="1" id="KW-1133">Transmembrane helix</keyword>
<keyword evidence="1" id="KW-0812">Transmembrane</keyword>
<sequence length="136" mass="15076">MSLTDAGPVIILSFLLITYLISAYEKINDWKGSLTFYRKMYEGTFLAIGITPAIILISGLEIVVSTLAGLSIWDIVMNQDYELAVYAFISSSVLFAILLFGLRIAKDYPGSARIAVYFLVSVLGLFWTQSGIPIEY</sequence>
<dbReference type="RefSeq" id="WP_041495546.1">
    <property type="nucleotide sequence ID" value="NZ_AP014548.1"/>
</dbReference>
<evidence type="ECO:0000256" key="1">
    <source>
        <dbReference type="SAM" id="Phobius"/>
    </source>
</evidence>
<accession>W8VP56</accession>
<dbReference type="AlphaFoldDB" id="W8VP56"/>
<proteinExistence type="predicted"/>
<reference evidence="2 3" key="1">
    <citation type="journal article" date="2014" name="Proc. Natl. Acad. Sci. U.S.A.">
        <title>Functional characterization of flavobacteria rhodopsins reveals a unique class of light-driven chloride pump in bacteria.</title>
        <authorList>
            <person name="Yoshizawa S."/>
            <person name="Kumagai Y."/>
            <person name="Kim H."/>
            <person name="Ogura Y."/>
            <person name="Hayashi T."/>
            <person name="Iwasaki W."/>
            <person name="DeLong E.F."/>
            <person name="Kogure K."/>
        </authorList>
    </citation>
    <scope>NUCLEOTIDE SEQUENCE [LARGE SCALE GENOMIC DNA]</scope>
    <source>
        <strain evidence="2 3">S1-08</strain>
    </source>
</reference>
<dbReference type="HOGENOM" id="CLU_157902_0_0_10"/>
<name>W8VP56_9FLAO</name>
<protein>
    <submittedName>
        <fullName evidence="2">Uncharacterized protein</fullName>
    </submittedName>
</protein>
<keyword evidence="3" id="KW-1185">Reference proteome</keyword>
<evidence type="ECO:0000313" key="3">
    <source>
        <dbReference type="Proteomes" id="UP000031760"/>
    </source>
</evidence>
<dbReference type="KEGG" id="nmf:NMS_0835"/>
<evidence type="ECO:0000313" key="2">
    <source>
        <dbReference type="EMBL" id="BAO54844.1"/>
    </source>
</evidence>
<feature type="transmembrane region" description="Helical" evidence="1">
    <location>
        <begin position="6"/>
        <end position="24"/>
    </location>
</feature>
<dbReference type="EMBL" id="AP014548">
    <property type="protein sequence ID" value="BAO54844.1"/>
    <property type="molecule type" value="Genomic_DNA"/>
</dbReference>
<organism evidence="2 3">
    <name type="scientific">Nonlabens marinus S1-08</name>
    <dbReference type="NCBI Taxonomy" id="1454201"/>
    <lineage>
        <taxon>Bacteria</taxon>
        <taxon>Pseudomonadati</taxon>
        <taxon>Bacteroidota</taxon>
        <taxon>Flavobacteriia</taxon>
        <taxon>Flavobacteriales</taxon>
        <taxon>Flavobacteriaceae</taxon>
        <taxon>Nonlabens</taxon>
    </lineage>
</organism>
<dbReference type="STRING" id="1454201.NMS_0835"/>
<dbReference type="OrthoDB" id="957977at2"/>